<feature type="active site" description="Nucleophile" evidence="15">
    <location>
        <position position="264"/>
    </location>
</feature>
<evidence type="ECO:0000256" key="13">
    <source>
        <dbReference type="NCBIfam" id="TIGR02402"/>
    </source>
</evidence>
<dbReference type="SUPFAM" id="SSF51445">
    <property type="entry name" value="(Trans)glycosidases"/>
    <property type="match status" value="1"/>
</dbReference>
<feature type="site" description="Transition state stabilizer" evidence="16">
    <location>
        <position position="395"/>
    </location>
</feature>
<accession>A0AAE3QVD8</accession>
<dbReference type="AlphaFoldDB" id="A0AAE3QVD8"/>
<evidence type="ECO:0000313" key="19">
    <source>
        <dbReference type="Proteomes" id="UP001241110"/>
    </source>
</evidence>
<dbReference type="GO" id="GO:0005737">
    <property type="term" value="C:cytoplasm"/>
    <property type="evidence" value="ECO:0007669"/>
    <property type="project" value="UniProtKB-SubCell"/>
</dbReference>
<dbReference type="InterPro" id="IPR004193">
    <property type="entry name" value="Glyco_hydro_13_N"/>
</dbReference>
<keyword evidence="6" id="KW-0963">Cytoplasm</keyword>
<dbReference type="InterPro" id="IPR013783">
    <property type="entry name" value="Ig-like_fold"/>
</dbReference>
<evidence type="ECO:0000256" key="1">
    <source>
        <dbReference type="ARBA" id="ARBA00004496"/>
    </source>
</evidence>
<comment type="subcellular location">
    <subcellularLocation>
        <location evidence="1 15">Cytoplasm</location>
    </subcellularLocation>
</comment>
<sequence length="618" mass="71443">MRKPIGAFWNNGKSSFTVWAPLVSKVELEITSSNQEIGKRILSMKSEDFGYWTLQVEDVTIGDRYGYKLDDSQAYPDPASRSQPGGVQELSEVIASQSFEWHDQQWKGRPLSEMIIYELHVGTFTTEGTFDAIIEKLDYLLELGVNTIELMPVAQFSGNRNWGYDGVFPFAAQNSYGGPDGLKRLVDACHQKGIAVFLDVVYNHIGPEGSCMHHYGPYFSTKYNPVWGHPFNFDEPYSDEVRNYFIENALMWLDECHIDALRLDATDHILDFGAKHFLMELSEEVKALRERNGKHYVLVAERDLNDVTVLRSFDQCGYEFDGQWLDNFHHALRTLATNDRGHYYADFGEITHLQKAFEQTYVYNGTYSNYRKRTHGVPAQAYDYSRFVVFSQNHDQVGNRLLSDRLSTQVSFDMLKVVAGTYLLSPYVPLLFMGEEYAETNPFYYFISHYDLELIQSVREGRKKEFMGFQKEGMEYLDPQSEDTFLQSKLSWKYQEGEHLEMWNYYRKLIQIRKSHPVFRNFNRENVKSWIEKDAVLLWSQDPITPDDCLLLCIANFGKSTNEITLPEGTWELVLDSQLFGREATDGISLTDPATVSLPAESFLVYQCDHSNRKKIAM</sequence>
<comment type="pathway">
    <text evidence="2 14">Glycan biosynthesis; trehalose biosynthesis.</text>
</comment>
<dbReference type="Gene3D" id="2.60.40.10">
    <property type="entry name" value="Immunoglobulins"/>
    <property type="match status" value="1"/>
</dbReference>
<evidence type="ECO:0000256" key="7">
    <source>
        <dbReference type="ARBA" id="ARBA00022801"/>
    </source>
</evidence>
<feature type="active site" description="Proton donor" evidence="15">
    <location>
        <position position="301"/>
    </location>
</feature>
<feature type="domain" description="Glycosyl hydrolase family 13 catalytic" evidence="17">
    <location>
        <begin position="93"/>
        <end position="462"/>
    </location>
</feature>
<dbReference type="InterPro" id="IPR006047">
    <property type="entry name" value="GH13_cat_dom"/>
</dbReference>
<evidence type="ECO:0000256" key="8">
    <source>
        <dbReference type="ARBA" id="ARBA00023277"/>
    </source>
</evidence>
<dbReference type="CDD" id="cd02853">
    <property type="entry name" value="E_set_MTHase_like_N"/>
    <property type="match status" value="1"/>
</dbReference>
<comment type="caution">
    <text evidence="18">The sequence shown here is derived from an EMBL/GenBank/DDBJ whole genome shotgun (WGS) entry which is preliminary data.</text>
</comment>
<dbReference type="PIRSF" id="PIRSF006337">
    <property type="entry name" value="Trehalose_TreZ"/>
    <property type="match status" value="1"/>
</dbReference>
<comment type="similarity">
    <text evidence="3 14">Belongs to the glycosyl hydrolase 13 family.</text>
</comment>
<dbReference type="GO" id="GO:0005992">
    <property type="term" value="P:trehalose biosynthetic process"/>
    <property type="evidence" value="ECO:0007669"/>
    <property type="project" value="UniProtKB-UniRule"/>
</dbReference>
<evidence type="ECO:0000256" key="5">
    <source>
        <dbReference type="ARBA" id="ARBA00015938"/>
    </source>
</evidence>
<evidence type="ECO:0000256" key="4">
    <source>
        <dbReference type="ARBA" id="ARBA00012268"/>
    </source>
</evidence>
<dbReference type="SUPFAM" id="SSF81296">
    <property type="entry name" value="E set domains"/>
    <property type="match status" value="1"/>
</dbReference>
<dbReference type="Pfam" id="PF02922">
    <property type="entry name" value="CBM_48"/>
    <property type="match status" value="1"/>
</dbReference>
<evidence type="ECO:0000256" key="6">
    <source>
        <dbReference type="ARBA" id="ARBA00022490"/>
    </source>
</evidence>
<evidence type="ECO:0000256" key="16">
    <source>
        <dbReference type="PIRSR" id="PIRSR006337-3"/>
    </source>
</evidence>
<evidence type="ECO:0000256" key="12">
    <source>
        <dbReference type="ARBA" id="ARBA00034013"/>
    </source>
</evidence>
<reference evidence="18" key="1">
    <citation type="submission" date="2023-05" db="EMBL/GenBank/DDBJ databases">
        <authorList>
            <person name="Zhang X."/>
        </authorList>
    </citation>
    <scope>NUCLEOTIDE SEQUENCE</scope>
    <source>
        <strain evidence="18">YF14B1</strain>
    </source>
</reference>
<evidence type="ECO:0000256" key="2">
    <source>
        <dbReference type="ARBA" id="ARBA00005199"/>
    </source>
</evidence>
<organism evidence="18 19">
    <name type="scientific">Xanthocytophaga flava</name>
    <dbReference type="NCBI Taxonomy" id="3048013"/>
    <lineage>
        <taxon>Bacteria</taxon>
        <taxon>Pseudomonadati</taxon>
        <taxon>Bacteroidota</taxon>
        <taxon>Cytophagia</taxon>
        <taxon>Cytophagales</taxon>
        <taxon>Rhodocytophagaceae</taxon>
        <taxon>Xanthocytophaga</taxon>
    </lineage>
</organism>
<evidence type="ECO:0000256" key="14">
    <source>
        <dbReference type="PIRNR" id="PIRNR006337"/>
    </source>
</evidence>
<dbReference type="NCBIfam" id="TIGR02402">
    <property type="entry name" value="trehalose_TreZ"/>
    <property type="match status" value="1"/>
</dbReference>
<proteinExistence type="inferred from homology"/>
<dbReference type="Proteomes" id="UP001241110">
    <property type="component" value="Unassembled WGS sequence"/>
</dbReference>
<evidence type="ECO:0000313" key="18">
    <source>
        <dbReference type="EMBL" id="MDJ1483248.1"/>
    </source>
</evidence>
<dbReference type="SMART" id="SM00642">
    <property type="entry name" value="Aamy"/>
    <property type="match status" value="1"/>
</dbReference>
<evidence type="ECO:0000256" key="3">
    <source>
        <dbReference type="ARBA" id="ARBA00008061"/>
    </source>
</evidence>
<dbReference type="GO" id="GO:0033942">
    <property type="term" value="F:4-alpha-D-(1-&gt;4)-alpha-D-glucanotrehalose trehalohydrolase activity"/>
    <property type="evidence" value="ECO:0007669"/>
    <property type="project" value="UniProtKB-EC"/>
</dbReference>
<comment type="catalytic activity">
    <reaction evidence="12 14">
        <text>hydrolysis of (1-&gt;4)-alpha-D-glucosidic linkage in 4-alpha-D-[(1-&gt;4)-alpha-D-glucanosyl]n trehalose to yield trehalose and (1-&gt;4)-alpha-D-glucan.</text>
        <dbReference type="EC" id="3.2.1.141"/>
    </reaction>
</comment>
<dbReference type="Pfam" id="PF00128">
    <property type="entry name" value="Alpha-amylase"/>
    <property type="match status" value="1"/>
</dbReference>
<dbReference type="PANTHER" id="PTHR43651">
    <property type="entry name" value="1,4-ALPHA-GLUCAN-BRANCHING ENZYME"/>
    <property type="match status" value="1"/>
</dbReference>
<dbReference type="PANTHER" id="PTHR43651:SF11">
    <property type="entry name" value="MALTO-OLIGOSYLTREHALOSE TREHALOHYDROLASE"/>
    <property type="match status" value="1"/>
</dbReference>
<dbReference type="InterPro" id="IPR014756">
    <property type="entry name" value="Ig_E-set"/>
</dbReference>
<evidence type="ECO:0000256" key="11">
    <source>
        <dbReference type="ARBA" id="ARBA00033284"/>
    </source>
</evidence>
<evidence type="ECO:0000256" key="9">
    <source>
        <dbReference type="ARBA" id="ARBA00023295"/>
    </source>
</evidence>
<dbReference type="Gene3D" id="1.10.10.760">
    <property type="entry name" value="E-set domains of sugar-utilizing enzymes"/>
    <property type="match status" value="1"/>
</dbReference>
<protein>
    <recommendedName>
        <fullName evidence="5 13">Malto-oligosyltrehalose trehalohydrolase</fullName>
        <shortName evidence="14">MTHase</shortName>
        <ecNumber evidence="4 13">3.2.1.141</ecNumber>
    </recommendedName>
    <alternativeName>
        <fullName evidence="11 14">4-alpha-D-((1-&gt;4)-alpha-D-glucano)trehalose trehalohydrolase</fullName>
    </alternativeName>
    <alternativeName>
        <fullName evidence="10 14">Maltooligosyl trehalose trehalohydrolase</fullName>
    </alternativeName>
</protein>
<dbReference type="InterPro" id="IPR044901">
    <property type="entry name" value="Trehalose_TreZ_E-set_sf"/>
</dbReference>
<name>A0AAE3QVD8_9BACT</name>
<evidence type="ECO:0000259" key="17">
    <source>
        <dbReference type="SMART" id="SM00642"/>
    </source>
</evidence>
<dbReference type="EMBL" id="JASJOS010000010">
    <property type="protein sequence ID" value="MDJ1483248.1"/>
    <property type="molecule type" value="Genomic_DNA"/>
</dbReference>
<dbReference type="EC" id="3.2.1.141" evidence="4 13"/>
<dbReference type="InterPro" id="IPR017853">
    <property type="entry name" value="GH"/>
</dbReference>
<dbReference type="RefSeq" id="WP_313982917.1">
    <property type="nucleotide sequence ID" value="NZ_JASJOS010000010.1"/>
</dbReference>
<evidence type="ECO:0000256" key="10">
    <source>
        <dbReference type="ARBA" id="ARBA00032057"/>
    </source>
</evidence>
<gene>
    <name evidence="18" type="primary">treZ</name>
    <name evidence="18" type="ORF">QNI16_22310</name>
</gene>
<keyword evidence="8" id="KW-0119">Carbohydrate metabolism</keyword>
<dbReference type="Gene3D" id="3.20.20.80">
    <property type="entry name" value="Glycosidases"/>
    <property type="match status" value="1"/>
</dbReference>
<keyword evidence="7 14" id="KW-0378">Hydrolase</keyword>
<dbReference type="CDD" id="cd11325">
    <property type="entry name" value="AmyAc_GTHase"/>
    <property type="match status" value="1"/>
</dbReference>
<dbReference type="InterPro" id="IPR012768">
    <property type="entry name" value="Trehalose_TreZ"/>
</dbReference>
<keyword evidence="9 14" id="KW-0326">Glycosidase</keyword>
<evidence type="ECO:0000256" key="15">
    <source>
        <dbReference type="PIRSR" id="PIRSR006337-1"/>
    </source>
</evidence>